<proteinExistence type="predicted"/>
<evidence type="ECO:0000313" key="6">
    <source>
        <dbReference type="Proteomes" id="UP000317422"/>
    </source>
</evidence>
<dbReference type="Proteomes" id="UP000317422">
    <property type="component" value="Unassembled WGS sequence"/>
</dbReference>
<dbReference type="InterPro" id="IPR003833">
    <property type="entry name" value="CT_C_D"/>
</dbReference>
<sequence length="220" mass="23610">MRIRPCADSGLLVEVDTLDDVIALHSALLEDTPPGVTEIVPAARTILLRVDPQRRSVHDVAATVRELRPLAGRRETAGEVRVPVTYDGPDLTEVSRLTGLTVPEVVAAHTGSVWTVAFCGFAPGFGYLVTAEHDRLRVPRRSESRLRVPAGAVGLAGEFSGIYPTASPGGWQLIGRTDTVIWDLERDPPGLLRPGTRVRFVDVRSAAAPGPDTCHEGEVA</sequence>
<dbReference type="GO" id="GO:0005524">
    <property type="term" value="F:ATP binding"/>
    <property type="evidence" value="ECO:0007669"/>
    <property type="project" value="UniProtKB-KW"/>
</dbReference>
<keyword evidence="2" id="KW-0378">Hydrolase</keyword>
<feature type="domain" description="Carboxyltransferase" evidence="4">
    <location>
        <begin position="1"/>
        <end position="192"/>
    </location>
</feature>
<dbReference type="InterPro" id="IPR010016">
    <property type="entry name" value="PxpB"/>
</dbReference>
<dbReference type="PANTHER" id="PTHR34698:SF2">
    <property type="entry name" value="5-OXOPROLINASE SUBUNIT B"/>
    <property type="match status" value="1"/>
</dbReference>
<dbReference type="AlphaFoldDB" id="A0A543NHV3"/>
<evidence type="ECO:0000313" key="5">
    <source>
        <dbReference type="EMBL" id="TQN31415.1"/>
    </source>
</evidence>
<accession>A0A543NHV3</accession>
<dbReference type="EMBL" id="VFQC01000001">
    <property type="protein sequence ID" value="TQN31415.1"/>
    <property type="molecule type" value="Genomic_DNA"/>
</dbReference>
<organism evidence="5 6">
    <name type="scientific">Haloactinospora alba</name>
    <dbReference type="NCBI Taxonomy" id="405555"/>
    <lineage>
        <taxon>Bacteria</taxon>
        <taxon>Bacillati</taxon>
        <taxon>Actinomycetota</taxon>
        <taxon>Actinomycetes</taxon>
        <taxon>Streptosporangiales</taxon>
        <taxon>Nocardiopsidaceae</taxon>
        <taxon>Haloactinospora</taxon>
    </lineage>
</organism>
<keyword evidence="6" id="KW-1185">Reference proteome</keyword>
<dbReference type="Gene3D" id="2.40.100.10">
    <property type="entry name" value="Cyclophilin-like"/>
    <property type="match status" value="1"/>
</dbReference>
<dbReference type="Pfam" id="PF02682">
    <property type="entry name" value="CT_C_D"/>
    <property type="match status" value="1"/>
</dbReference>
<name>A0A543NHV3_9ACTN</name>
<protein>
    <submittedName>
        <fullName evidence="5">KipI family sensor histidine kinase inhibitor</fullName>
    </submittedName>
</protein>
<dbReference type="InterPro" id="IPR029000">
    <property type="entry name" value="Cyclophilin-like_dom_sf"/>
</dbReference>
<keyword evidence="3" id="KW-0067">ATP-binding</keyword>
<dbReference type="RefSeq" id="WP_141922744.1">
    <property type="nucleotide sequence ID" value="NZ_VFQC01000001.1"/>
</dbReference>
<dbReference type="Gene3D" id="3.30.1360.40">
    <property type="match status" value="1"/>
</dbReference>
<comment type="caution">
    <text evidence="5">The sequence shown here is derived from an EMBL/GenBank/DDBJ whole genome shotgun (WGS) entry which is preliminary data.</text>
</comment>
<dbReference type="SMART" id="SM00796">
    <property type="entry name" value="AHS1"/>
    <property type="match status" value="1"/>
</dbReference>
<keyword evidence="1" id="KW-0547">Nucleotide-binding</keyword>
<evidence type="ECO:0000256" key="2">
    <source>
        <dbReference type="ARBA" id="ARBA00022801"/>
    </source>
</evidence>
<dbReference type="PANTHER" id="PTHR34698">
    <property type="entry name" value="5-OXOPROLINASE SUBUNIT B"/>
    <property type="match status" value="1"/>
</dbReference>
<evidence type="ECO:0000256" key="1">
    <source>
        <dbReference type="ARBA" id="ARBA00022741"/>
    </source>
</evidence>
<dbReference type="OrthoDB" id="9778567at2"/>
<dbReference type="GO" id="GO:0016787">
    <property type="term" value="F:hydrolase activity"/>
    <property type="evidence" value="ECO:0007669"/>
    <property type="project" value="UniProtKB-KW"/>
</dbReference>
<evidence type="ECO:0000256" key="3">
    <source>
        <dbReference type="ARBA" id="ARBA00022840"/>
    </source>
</evidence>
<reference evidence="5 6" key="1">
    <citation type="submission" date="2019-06" db="EMBL/GenBank/DDBJ databases">
        <title>Sequencing the genomes of 1000 actinobacteria strains.</title>
        <authorList>
            <person name="Klenk H.-P."/>
        </authorList>
    </citation>
    <scope>NUCLEOTIDE SEQUENCE [LARGE SCALE GENOMIC DNA]</scope>
    <source>
        <strain evidence="5 6">DSM 45015</strain>
    </source>
</reference>
<evidence type="ECO:0000259" key="4">
    <source>
        <dbReference type="SMART" id="SM00796"/>
    </source>
</evidence>
<dbReference type="SUPFAM" id="SSF50891">
    <property type="entry name" value="Cyclophilin-like"/>
    <property type="match status" value="1"/>
</dbReference>
<gene>
    <name evidence="5" type="ORF">FHX37_1316</name>
</gene>
<dbReference type="SUPFAM" id="SSF160467">
    <property type="entry name" value="PH0987 N-terminal domain-like"/>
    <property type="match status" value="1"/>
</dbReference>